<keyword evidence="2" id="KW-1185">Reference proteome</keyword>
<dbReference type="EMBL" id="RRCT01000001">
    <property type="protein sequence ID" value="RQW76165.1"/>
    <property type="molecule type" value="Genomic_DNA"/>
</dbReference>
<proteinExistence type="predicted"/>
<dbReference type="Proteomes" id="UP000274033">
    <property type="component" value="Unassembled WGS sequence"/>
</dbReference>
<dbReference type="OrthoDB" id="2943719at2"/>
<evidence type="ECO:0000313" key="1">
    <source>
        <dbReference type="EMBL" id="RQW76165.1"/>
    </source>
</evidence>
<gene>
    <name evidence="1" type="ORF">EBB45_01040</name>
</gene>
<dbReference type="RefSeq" id="WP_124761731.1">
    <property type="nucleotide sequence ID" value="NZ_JAFBDY010000001.1"/>
</dbReference>
<sequence length="88" mass="9728">MQENKDVTAFGCCAFWKVCELGTKPCVYSESNLAKQQACGAYKRATQGKTSTLTLVQKEKEVVQPSTVPIEKETSIFDSNEDGQLTLF</sequence>
<name>A0A3N9UJR7_9BACI</name>
<dbReference type="AlphaFoldDB" id="A0A3N9UJR7"/>
<accession>A0A3N9UJR7</accession>
<evidence type="ECO:0000313" key="2">
    <source>
        <dbReference type="Proteomes" id="UP000274033"/>
    </source>
</evidence>
<protein>
    <submittedName>
        <fullName evidence="1">Uncharacterized protein</fullName>
    </submittedName>
</protein>
<comment type="caution">
    <text evidence="1">The sequence shown here is derived from an EMBL/GenBank/DDBJ whole genome shotgun (WGS) entry which is preliminary data.</text>
</comment>
<organism evidence="1 2">
    <name type="scientific">Lysinibacillus composti</name>
    <dbReference type="NCBI Taxonomy" id="720633"/>
    <lineage>
        <taxon>Bacteria</taxon>
        <taxon>Bacillati</taxon>
        <taxon>Bacillota</taxon>
        <taxon>Bacilli</taxon>
        <taxon>Bacillales</taxon>
        <taxon>Bacillaceae</taxon>
        <taxon>Lysinibacillus</taxon>
    </lineage>
</organism>
<reference evidence="1 2" key="1">
    <citation type="journal article" date="2013" name="J. Microbiol.">
        <title>Lysinibacillus chungkukjangi sp. nov., isolated from Chungkukjang, Korean fermented soybean food.</title>
        <authorList>
            <person name="Kim S.J."/>
            <person name="Jang Y.H."/>
            <person name="Hamada M."/>
            <person name="Ahn J.H."/>
            <person name="Weon H.Y."/>
            <person name="Suzuki K."/>
            <person name="Whang K.S."/>
            <person name="Kwon S.W."/>
        </authorList>
    </citation>
    <scope>NUCLEOTIDE SEQUENCE [LARGE SCALE GENOMIC DNA]</scope>
    <source>
        <strain evidence="1 2">MCCC 1A12701</strain>
    </source>
</reference>